<organism evidence="1 2">
    <name type="scientific">Thalassobaculum litoreum DSM 18839</name>
    <dbReference type="NCBI Taxonomy" id="1123362"/>
    <lineage>
        <taxon>Bacteria</taxon>
        <taxon>Pseudomonadati</taxon>
        <taxon>Pseudomonadota</taxon>
        <taxon>Alphaproteobacteria</taxon>
        <taxon>Rhodospirillales</taxon>
        <taxon>Thalassobaculaceae</taxon>
        <taxon>Thalassobaculum</taxon>
    </lineage>
</organism>
<evidence type="ECO:0000313" key="1">
    <source>
        <dbReference type="EMBL" id="SDF51110.1"/>
    </source>
</evidence>
<keyword evidence="2" id="KW-1185">Reference proteome</keyword>
<reference evidence="1 2" key="1">
    <citation type="submission" date="2016-10" db="EMBL/GenBank/DDBJ databases">
        <authorList>
            <person name="Varghese N."/>
            <person name="Submissions S."/>
        </authorList>
    </citation>
    <scope>NUCLEOTIDE SEQUENCE [LARGE SCALE GENOMIC DNA]</scope>
    <source>
        <strain evidence="1 2">DSM 18839</strain>
    </source>
</reference>
<proteinExistence type="predicted"/>
<evidence type="ECO:0000313" key="2">
    <source>
        <dbReference type="Proteomes" id="UP000198615"/>
    </source>
</evidence>
<keyword evidence="1" id="KW-0966">Cell projection</keyword>
<dbReference type="RefSeq" id="WP_028793229.1">
    <property type="nucleotide sequence ID" value="NZ_FNBW01000004.1"/>
</dbReference>
<keyword evidence="1" id="KW-0969">Cilium</keyword>
<protein>
    <submittedName>
        <fullName evidence="1">Flagellar biosynthesis regulator FlaF</fullName>
    </submittedName>
</protein>
<keyword evidence="1" id="KW-0282">Flagellum</keyword>
<comment type="caution">
    <text evidence="1">The sequence shown here is derived from an EMBL/GenBank/DDBJ whole genome shotgun (WGS) entry which is preliminary data.</text>
</comment>
<gene>
    <name evidence="1" type="ORF">SAMN05660686_01487</name>
</gene>
<accession>A0A8G2F2E3</accession>
<sequence>MHAHYNAYRKTLNHTGASRHRDASELARVTVALRHAETGHDRAQAIEETRQIWTRCGVNACHDETAMPDEIRRSMRDLASDMILACAKAAAGDVGSLRALIEVNQSVVSGLNPAMPRSFHGDAFHPRVRQVA</sequence>
<dbReference type="GO" id="GO:0044781">
    <property type="term" value="P:bacterial-type flagellum organization"/>
    <property type="evidence" value="ECO:0007669"/>
    <property type="project" value="InterPro"/>
</dbReference>
<dbReference type="AlphaFoldDB" id="A0A8G2F2E3"/>
<dbReference type="OrthoDB" id="9808944at2"/>
<dbReference type="Proteomes" id="UP000198615">
    <property type="component" value="Unassembled WGS sequence"/>
</dbReference>
<dbReference type="InterPro" id="IPR010845">
    <property type="entry name" value="FlaF"/>
</dbReference>
<name>A0A8G2F2E3_9PROT</name>
<dbReference type="EMBL" id="FNBW01000004">
    <property type="protein sequence ID" value="SDF51110.1"/>
    <property type="molecule type" value="Genomic_DNA"/>
</dbReference>
<dbReference type="Pfam" id="PF07309">
    <property type="entry name" value="FlaF"/>
    <property type="match status" value="1"/>
</dbReference>